<accession>A0A9P1V0N1</accession>
<organism evidence="2 3">
    <name type="scientific">Yersinia enterocolitica</name>
    <dbReference type="NCBI Taxonomy" id="630"/>
    <lineage>
        <taxon>Bacteria</taxon>
        <taxon>Pseudomonadati</taxon>
        <taxon>Pseudomonadota</taxon>
        <taxon>Gammaproteobacteria</taxon>
        <taxon>Enterobacterales</taxon>
        <taxon>Yersiniaceae</taxon>
        <taxon>Yersinia</taxon>
    </lineage>
</organism>
<evidence type="ECO:0000256" key="1">
    <source>
        <dbReference type="SAM" id="MobiDB-lite"/>
    </source>
</evidence>
<evidence type="ECO:0000313" key="2">
    <source>
        <dbReference type="EMBL" id="CNF64472.1"/>
    </source>
</evidence>
<name>A0A9P1V0N1_YEREN</name>
<dbReference type="Pfam" id="PF03837">
    <property type="entry name" value="RecT"/>
    <property type="match status" value="1"/>
</dbReference>
<dbReference type="InterPro" id="IPR004590">
    <property type="entry name" value="ssDNA_annealing_RecT"/>
</dbReference>
<protein>
    <submittedName>
        <fullName evidence="2">P33</fullName>
    </submittedName>
</protein>
<reference evidence="2 3" key="1">
    <citation type="submission" date="2015-03" db="EMBL/GenBank/DDBJ databases">
        <authorList>
            <consortium name="Pathogen Informatics"/>
            <person name="Murphy D."/>
        </authorList>
    </citation>
    <scope>NUCLEOTIDE SEQUENCE [LARGE SCALE GENOMIC DNA]</scope>
    <source>
        <strain evidence="2 3">IP27818</strain>
    </source>
</reference>
<dbReference type="AlphaFoldDB" id="A0A9P1V0N1"/>
<dbReference type="InterPro" id="IPR018330">
    <property type="entry name" value="RecT_fam"/>
</dbReference>
<gene>
    <name evidence="2" type="primary">recT_1</name>
    <name evidence="2" type="ORF">ERS137939_02012</name>
</gene>
<dbReference type="RefSeq" id="WP_050130913.1">
    <property type="nucleotide sequence ID" value="NZ_CPZF01000004.1"/>
</dbReference>
<dbReference type="GO" id="GO:0006259">
    <property type="term" value="P:DNA metabolic process"/>
    <property type="evidence" value="ECO:0007669"/>
    <property type="project" value="InterPro"/>
</dbReference>
<feature type="region of interest" description="Disordered" evidence="1">
    <location>
        <begin position="302"/>
        <end position="328"/>
    </location>
</feature>
<comment type="caution">
    <text evidence="2">The sequence shown here is derived from an EMBL/GenBank/DDBJ whole genome shotgun (WGS) entry which is preliminary data.</text>
</comment>
<dbReference type="GO" id="GO:0003677">
    <property type="term" value="F:DNA binding"/>
    <property type="evidence" value="ECO:0007669"/>
    <property type="project" value="InterPro"/>
</dbReference>
<dbReference type="NCBIfam" id="TIGR00616">
    <property type="entry name" value="rect"/>
    <property type="match status" value="1"/>
</dbReference>
<proteinExistence type="predicted"/>
<dbReference type="EMBL" id="CPZF01000004">
    <property type="protein sequence ID" value="CNF64472.1"/>
    <property type="molecule type" value="Genomic_DNA"/>
</dbReference>
<sequence length="328" mass="37753">MSQLMIIQENLSKELEPARNILPKHIPFDRFVNAAAVALANNADLYSSEPQSLINALTMCAKDGLIPDGREAAMVVFNTKVKRDNKDIWIKKAQYMPMVDGVMKRARQSGEVEIIASRIVYENDEFDAWMDDTGEHIRYRPTLKTRGGYLGSFAYVRMKTGHVQFEWMNHEDIEKVRMASKNSDSGPWKDWWEGMARKSVMHRLARRLPNSSELMEMLERGNEMNWQKQQEERDITPQSNIPDTISSLNNAINGQPEDISPTEYVMSDDDRQMFDDLIWQMEECQNANELKSVSAKVRTMQKDQASTDEANKTYSAVKQRLSSQESNI</sequence>
<dbReference type="Proteomes" id="UP000041356">
    <property type="component" value="Unassembled WGS sequence"/>
</dbReference>
<evidence type="ECO:0000313" key="3">
    <source>
        <dbReference type="Proteomes" id="UP000041356"/>
    </source>
</evidence>